<dbReference type="Proteomes" id="UP001341840">
    <property type="component" value="Unassembled WGS sequence"/>
</dbReference>
<dbReference type="EMBL" id="JASCZI010212811">
    <property type="protein sequence ID" value="MED6200360.1"/>
    <property type="molecule type" value="Genomic_DNA"/>
</dbReference>
<protein>
    <submittedName>
        <fullName evidence="1">Uncharacterized protein</fullName>
    </submittedName>
</protein>
<sequence length="96" mass="9749">MLYACGAIVQGKAWGLQNTASGGTAAPCYLVGSAQCGQAHHADAPRPSLSARGMRAPHKRGTVAACSLVASAECGQAHRTGALRPLVGRTRRVGVP</sequence>
<accession>A0ABU6XTL8</accession>
<proteinExistence type="predicted"/>
<keyword evidence="2" id="KW-1185">Reference proteome</keyword>
<organism evidence="1 2">
    <name type="scientific">Stylosanthes scabra</name>
    <dbReference type="NCBI Taxonomy" id="79078"/>
    <lineage>
        <taxon>Eukaryota</taxon>
        <taxon>Viridiplantae</taxon>
        <taxon>Streptophyta</taxon>
        <taxon>Embryophyta</taxon>
        <taxon>Tracheophyta</taxon>
        <taxon>Spermatophyta</taxon>
        <taxon>Magnoliopsida</taxon>
        <taxon>eudicotyledons</taxon>
        <taxon>Gunneridae</taxon>
        <taxon>Pentapetalae</taxon>
        <taxon>rosids</taxon>
        <taxon>fabids</taxon>
        <taxon>Fabales</taxon>
        <taxon>Fabaceae</taxon>
        <taxon>Papilionoideae</taxon>
        <taxon>50 kb inversion clade</taxon>
        <taxon>dalbergioids sensu lato</taxon>
        <taxon>Dalbergieae</taxon>
        <taxon>Pterocarpus clade</taxon>
        <taxon>Stylosanthes</taxon>
    </lineage>
</organism>
<evidence type="ECO:0000313" key="2">
    <source>
        <dbReference type="Proteomes" id="UP001341840"/>
    </source>
</evidence>
<evidence type="ECO:0000313" key="1">
    <source>
        <dbReference type="EMBL" id="MED6200360.1"/>
    </source>
</evidence>
<gene>
    <name evidence="1" type="ORF">PIB30_084273</name>
</gene>
<comment type="caution">
    <text evidence="1">The sequence shown here is derived from an EMBL/GenBank/DDBJ whole genome shotgun (WGS) entry which is preliminary data.</text>
</comment>
<name>A0ABU6XTL8_9FABA</name>
<reference evidence="1 2" key="1">
    <citation type="journal article" date="2023" name="Plants (Basel)">
        <title>Bridging the Gap: Combining Genomics and Transcriptomics Approaches to Understand Stylosanthes scabra, an Orphan Legume from the Brazilian Caatinga.</title>
        <authorList>
            <person name="Ferreira-Neto J.R.C."/>
            <person name="da Silva M.D."/>
            <person name="Binneck E."/>
            <person name="de Melo N.F."/>
            <person name="da Silva R.H."/>
            <person name="de Melo A.L.T.M."/>
            <person name="Pandolfi V."/>
            <person name="Bustamante F.O."/>
            <person name="Brasileiro-Vidal A.C."/>
            <person name="Benko-Iseppon A.M."/>
        </authorList>
    </citation>
    <scope>NUCLEOTIDE SEQUENCE [LARGE SCALE GENOMIC DNA]</scope>
    <source>
        <tissue evidence="1">Leaves</tissue>
    </source>
</reference>